<dbReference type="InterPro" id="IPR003607">
    <property type="entry name" value="HD/PDEase_dom"/>
</dbReference>
<evidence type="ECO:0000256" key="3">
    <source>
        <dbReference type="ARBA" id="ARBA00022741"/>
    </source>
</evidence>
<evidence type="ECO:0000256" key="6">
    <source>
        <dbReference type="ARBA" id="ARBA00049417"/>
    </source>
</evidence>
<dbReference type="Proteomes" id="UP001057481">
    <property type="component" value="Unassembled WGS sequence"/>
</dbReference>
<name>A0ABT0VJ33_9LACO</name>
<dbReference type="NCBIfam" id="TIGR00488">
    <property type="entry name" value="bis(5'-nucleosyl)-tetraphosphatase (symmetrical) YqeK"/>
    <property type="match status" value="1"/>
</dbReference>
<evidence type="ECO:0000259" key="7">
    <source>
        <dbReference type="SMART" id="SM00471"/>
    </source>
</evidence>
<keyword evidence="5" id="KW-0408">Iron</keyword>
<dbReference type="SUPFAM" id="SSF109604">
    <property type="entry name" value="HD-domain/PDEase-like"/>
    <property type="match status" value="1"/>
</dbReference>
<gene>
    <name evidence="8" type="primary">yqeK</name>
    <name evidence="8" type="ORF">KAK10_05800</name>
</gene>
<reference evidence="8" key="1">
    <citation type="submission" date="2021-04" db="EMBL/GenBank/DDBJ databases">
        <title>Taxonomic assessment of Weissella genus.</title>
        <authorList>
            <person name="Fanelli F."/>
            <person name="Chieffi D."/>
            <person name="Dell'Aquila A."/>
            <person name="Gyu-Sung C."/>
            <person name="Franz C.M.A.P."/>
            <person name="Fusco V."/>
        </authorList>
    </citation>
    <scope>NUCLEOTIDE SEQUENCE</scope>
    <source>
        <strain evidence="8">LMG 25373</strain>
    </source>
</reference>
<evidence type="ECO:0000313" key="8">
    <source>
        <dbReference type="EMBL" id="MCM2437419.1"/>
    </source>
</evidence>
<evidence type="ECO:0000256" key="5">
    <source>
        <dbReference type="ARBA" id="ARBA00023004"/>
    </source>
</evidence>
<dbReference type="RefSeq" id="WP_205143442.1">
    <property type="nucleotide sequence ID" value="NZ_JAFBDN010000006.1"/>
</dbReference>
<evidence type="ECO:0000256" key="4">
    <source>
        <dbReference type="ARBA" id="ARBA00022801"/>
    </source>
</evidence>
<dbReference type="Gene3D" id="1.10.3210.10">
    <property type="entry name" value="Hypothetical protein af1432"/>
    <property type="match status" value="1"/>
</dbReference>
<dbReference type="InterPro" id="IPR051094">
    <property type="entry name" value="Diverse_Catalytic_Enzymes"/>
</dbReference>
<dbReference type="EMBL" id="JAGMVS010000063">
    <property type="protein sequence ID" value="MCM2437419.1"/>
    <property type="molecule type" value="Genomic_DNA"/>
</dbReference>
<dbReference type="InterPro" id="IPR005249">
    <property type="entry name" value="YqeK"/>
</dbReference>
<comment type="caution">
    <text evidence="8">The sequence shown here is derived from an EMBL/GenBank/DDBJ whole genome shotgun (WGS) entry which is preliminary data.</text>
</comment>
<dbReference type="EC" id="3.6.1.41" evidence="1"/>
<sequence>MIEINYTNHYFNLSREKLLEVLKNKLSNFRFNHVLRVEKKALELATRYQYENIEQVSIAALVHDYAKEFDDELFINKIKDKALDPDLLNWGNMIWHGVVGAEFIHDDLKITDEDILNAVRHHTVGATYMTLLDKIIYMADYIEDGRDFPEVAKVREITFKNIDEGVAWQTLHTIEYLLNKKVPIYPQTINTYNVWVAKK</sequence>
<protein>
    <recommendedName>
        <fullName evidence="1">bis(5'-nucleosyl)-tetraphosphatase (symmetrical)</fullName>
        <ecNumber evidence="1">3.6.1.41</ecNumber>
    </recommendedName>
</protein>
<accession>A0ABT0VJ33</accession>
<dbReference type="PANTHER" id="PTHR35795">
    <property type="entry name" value="SLR1885 PROTEIN"/>
    <property type="match status" value="1"/>
</dbReference>
<keyword evidence="3" id="KW-0547">Nucleotide-binding</keyword>
<dbReference type="Pfam" id="PF01966">
    <property type="entry name" value="HD"/>
    <property type="match status" value="1"/>
</dbReference>
<dbReference type="SMART" id="SM00471">
    <property type="entry name" value="HDc"/>
    <property type="match status" value="1"/>
</dbReference>
<feature type="domain" description="HD/PDEase" evidence="7">
    <location>
        <begin position="26"/>
        <end position="154"/>
    </location>
</feature>
<keyword evidence="9" id="KW-1185">Reference proteome</keyword>
<dbReference type="InterPro" id="IPR006674">
    <property type="entry name" value="HD_domain"/>
</dbReference>
<evidence type="ECO:0000256" key="2">
    <source>
        <dbReference type="ARBA" id="ARBA00022723"/>
    </source>
</evidence>
<dbReference type="PANTHER" id="PTHR35795:SF1">
    <property type="entry name" value="BIS(5'-NUCLEOSYL)-TETRAPHOSPHATASE, SYMMETRICAL"/>
    <property type="match status" value="1"/>
</dbReference>
<organism evidence="8 9">
    <name type="scientific">Periweissella beninensis</name>
    <dbReference type="NCBI Taxonomy" id="504936"/>
    <lineage>
        <taxon>Bacteria</taxon>
        <taxon>Bacillati</taxon>
        <taxon>Bacillota</taxon>
        <taxon>Bacilli</taxon>
        <taxon>Lactobacillales</taxon>
        <taxon>Lactobacillaceae</taxon>
        <taxon>Periweissella</taxon>
    </lineage>
</organism>
<evidence type="ECO:0000256" key="1">
    <source>
        <dbReference type="ARBA" id="ARBA00012506"/>
    </source>
</evidence>
<proteinExistence type="predicted"/>
<keyword evidence="4 8" id="KW-0378">Hydrolase</keyword>
<evidence type="ECO:0000313" key="9">
    <source>
        <dbReference type="Proteomes" id="UP001057481"/>
    </source>
</evidence>
<comment type="catalytic activity">
    <reaction evidence="6">
        <text>P(1),P(4)-bis(5'-adenosyl) tetraphosphate + H2O = 2 ADP + 2 H(+)</text>
        <dbReference type="Rhea" id="RHEA:24252"/>
        <dbReference type="ChEBI" id="CHEBI:15377"/>
        <dbReference type="ChEBI" id="CHEBI:15378"/>
        <dbReference type="ChEBI" id="CHEBI:58141"/>
        <dbReference type="ChEBI" id="CHEBI:456216"/>
        <dbReference type="EC" id="3.6.1.41"/>
    </reaction>
</comment>
<keyword evidence="2" id="KW-0479">Metal-binding</keyword>
<dbReference type="GO" id="GO:0008803">
    <property type="term" value="F:bis(5'-nucleosyl)-tetraphosphatase (symmetrical) activity"/>
    <property type="evidence" value="ECO:0007669"/>
    <property type="project" value="UniProtKB-EC"/>
</dbReference>
<dbReference type="CDD" id="cd00077">
    <property type="entry name" value="HDc"/>
    <property type="match status" value="1"/>
</dbReference>